<evidence type="ECO:0000256" key="8">
    <source>
        <dbReference type="SAM" id="Phobius"/>
    </source>
</evidence>
<dbReference type="SUPFAM" id="SSF48317">
    <property type="entry name" value="Acid phosphatase/Vanadium-dependent haloperoxidase"/>
    <property type="match status" value="1"/>
</dbReference>
<protein>
    <recommendedName>
        <fullName evidence="9">Phosphatidic acid phosphatase type 2/haloperoxidase domain-containing protein</fullName>
    </recommendedName>
</protein>
<dbReference type="AlphaFoldDB" id="H2AXK3"/>
<gene>
    <name evidence="10" type="primary">KAFR0G00700</name>
    <name evidence="10" type="ORF">KAFR_0G00700</name>
</gene>
<evidence type="ECO:0000256" key="4">
    <source>
        <dbReference type="ARBA" id="ARBA00022824"/>
    </source>
</evidence>
<dbReference type="InterPro" id="IPR036938">
    <property type="entry name" value="PAP2/HPO_sf"/>
</dbReference>
<dbReference type="FunCoup" id="H2AXK3">
    <property type="interactions" value="350"/>
</dbReference>
<evidence type="ECO:0000256" key="3">
    <source>
        <dbReference type="ARBA" id="ARBA00022801"/>
    </source>
</evidence>
<dbReference type="Gene3D" id="1.20.144.10">
    <property type="entry name" value="Phosphatidic acid phosphatase type 2/haloperoxidase"/>
    <property type="match status" value="1"/>
</dbReference>
<dbReference type="EMBL" id="HE650827">
    <property type="protein sequence ID" value="CCF59103.1"/>
    <property type="molecule type" value="Genomic_DNA"/>
</dbReference>
<dbReference type="KEGG" id="kaf:KAFR_0G00700"/>
<dbReference type="SMART" id="SM00014">
    <property type="entry name" value="acidPPc"/>
    <property type="match status" value="1"/>
</dbReference>
<keyword evidence="3" id="KW-0378">Hydrolase</keyword>
<feature type="transmembrane region" description="Helical" evidence="8">
    <location>
        <begin position="212"/>
        <end position="232"/>
    </location>
</feature>
<keyword evidence="11" id="KW-1185">Reference proteome</keyword>
<dbReference type="PANTHER" id="PTHR14969">
    <property type="entry name" value="SPHINGOSINE-1-PHOSPHATE PHOSPHOHYDROLASE"/>
    <property type="match status" value="1"/>
</dbReference>
<evidence type="ECO:0000313" key="11">
    <source>
        <dbReference type="Proteomes" id="UP000005220"/>
    </source>
</evidence>
<evidence type="ECO:0000256" key="5">
    <source>
        <dbReference type="ARBA" id="ARBA00022989"/>
    </source>
</evidence>
<feature type="domain" description="Phosphatidic acid phosphatase type 2/haloperoxidase" evidence="9">
    <location>
        <begin position="110"/>
        <end position="230"/>
    </location>
</feature>
<organism evidence="10 11">
    <name type="scientific">Kazachstania africana (strain ATCC 22294 / BCRC 22015 / CBS 2517 / CECT 1963 / NBRC 1671 / NRRL Y-8276)</name>
    <name type="common">Yeast</name>
    <name type="synonym">Kluyveromyces africanus</name>
    <dbReference type="NCBI Taxonomy" id="1071382"/>
    <lineage>
        <taxon>Eukaryota</taxon>
        <taxon>Fungi</taxon>
        <taxon>Dikarya</taxon>
        <taxon>Ascomycota</taxon>
        <taxon>Saccharomycotina</taxon>
        <taxon>Saccharomycetes</taxon>
        <taxon>Saccharomycetales</taxon>
        <taxon>Saccharomycetaceae</taxon>
        <taxon>Kazachstania</taxon>
    </lineage>
</organism>
<dbReference type="InterPro" id="IPR000326">
    <property type="entry name" value="PAP2/HPO"/>
</dbReference>
<dbReference type="GO" id="GO:0046839">
    <property type="term" value="P:phospholipid dephosphorylation"/>
    <property type="evidence" value="ECO:0007669"/>
    <property type="project" value="EnsemblFungi"/>
</dbReference>
<dbReference type="Proteomes" id="UP000005220">
    <property type="component" value="Chromosome 7"/>
</dbReference>
<comment type="subcellular location">
    <subcellularLocation>
        <location evidence="1">Endoplasmic reticulum membrane</location>
        <topology evidence="1">Multi-pass membrane protein</topology>
    </subcellularLocation>
</comment>
<evidence type="ECO:0000256" key="1">
    <source>
        <dbReference type="ARBA" id="ARBA00004477"/>
    </source>
</evidence>
<dbReference type="STRING" id="1071382.H2AXK3"/>
<name>H2AXK3_KAZAF</name>
<evidence type="ECO:0000259" key="9">
    <source>
        <dbReference type="SMART" id="SM00014"/>
    </source>
</evidence>
<dbReference type="RefSeq" id="XP_003958238.1">
    <property type="nucleotide sequence ID" value="XM_003958189.1"/>
</dbReference>
<dbReference type="OrthoDB" id="301434at2759"/>
<dbReference type="GeneID" id="13884594"/>
<dbReference type="CDD" id="cd03388">
    <property type="entry name" value="PAP2_SPPase1"/>
    <property type="match status" value="1"/>
</dbReference>
<comment type="similarity">
    <text evidence="7">Belongs to the type 2 lipid phosphate phosphatase family.</text>
</comment>
<keyword evidence="6 8" id="KW-0472">Membrane</keyword>
<dbReference type="GO" id="GO:0030148">
    <property type="term" value="P:sphingolipid biosynthetic process"/>
    <property type="evidence" value="ECO:0007669"/>
    <property type="project" value="EnsemblFungi"/>
</dbReference>
<dbReference type="GO" id="GO:0042392">
    <property type="term" value="F:sphingosine-1-phosphate phosphatase activity"/>
    <property type="evidence" value="ECO:0007669"/>
    <property type="project" value="EnsemblFungi"/>
</dbReference>
<dbReference type="eggNOG" id="KOG2822">
    <property type="taxonomic scope" value="Eukaryota"/>
</dbReference>
<dbReference type="Pfam" id="PF01569">
    <property type="entry name" value="PAP2"/>
    <property type="match status" value="1"/>
</dbReference>
<feature type="transmembrane region" description="Helical" evidence="8">
    <location>
        <begin position="244"/>
        <end position="260"/>
    </location>
</feature>
<sequence>MSDTIELTAVRPDVGVSYVGTAVRGEAPLIDPGNHPAEHFKSRMSPTRFKVRQYLSRFTDTQSEKLAEWQRKHSSPFRDVFFPYTALLGSHMFYVLCLPLPAWFGYYELTRDLVYILGYSIYVSGFLKDYCCLPRPRAPPVKRVSLSAYTTKEYGAPSSHSANAAGATLYFLWQISITDSISLESKIGLSLVIFTYYWTLVLGRIYCGMHGLLDLISGTLCGAACFIVRMGLKHYFADFKSGEYFWFPFVSIACGLLLLFKHVRPIDECPCFGDSVAFIGVASGYEIGDWFVQKFFSHRVCGTIAADGYKVLLRPLVAVPMILIWKSVISKPLVYTFLIKLLGLHDDRQEKAQLRSQMKNDKECPLYIGEPSIDIFARYIIYAGIPFMVIVICPMAFSLLNIL</sequence>
<evidence type="ECO:0000256" key="6">
    <source>
        <dbReference type="ARBA" id="ARBA00023136"/>
    </source>
</evidence>
<evidence type="ECO:0000256" key="2">
    <source>
        <dbReference type="ARBA" id="ARBA00022692"/>
    </source>
</evidence>
<accession>H2AXK3</accession>
<dbReference type="PANTHER" id="PTHR14969:SF28">
    <property type="entry name" value="DIHYDROSPHINGOSINE 1-PHOSPHATE PHOSPHATASE LCB3-RELATED"/>
    <property type="match status" value="1"/>
</dbReference>
<keyword evidence="5 8" id="KW-1133">Transmembrane helix</keyword>
<dbReference type="HOGENOM" id="CLU_019266_1_1_1"/>
<feature type="transmembrane region" description="Helical" evidence="8">
    <location>
        <begin position="379"/>
        <end position="400"/>
    </location>
</feature>
<keyword evidence="4" id="KW-0256">Endoplasmic reticulum</keyword>
<evidence type="ECO:0000256" key="7">
    <source>
        <dbReference type="ARBA" id="ARBA00038324"/>
    </source>
</evidence>
<proteinExistence type="inferred from homology"/>
<feature type="transmembrane region" description="Helical" evidence="8">
    <location>
        <begin position="187"/>
        <end position="205"/>
    </location>
</feature>
<dbReference type="GO" id="GO:0005789">
    <property type="term" value="C:endoplasmic reticulum membrane"/>
    <property type="evidence" value="ECO:0007669"/>
    <property type="project" value="UniProtKB-SubCell"/>
</dbReference>
<feature type="transmembrane region" description="Helical" evidence="8">
    <location>
        <begin position="81"/>
        <end position="107"/>
    </location>
</feature>
<keyword evidence="2 8" id="KW-0812">Transmembrane</keyword>
<evidence type="ECO:0000313" key="10">
    <source>
        <dbReference type="EMBL" id="CCF59103.1"/>
    </source>
</evidence>
<reference evidence="10 11" key="1">
    <citation type="journal article" date="2011" name="Proc. Natl. Acad. Sci. U.S.A.">
        <title>Evolutionary erosion of yeast sex chromosomes by mating-type switching accidents.</title>
        <authorList>
            <person name="Gordon J.L."/>
            <person name="Armisen D."/>
            <person name="Proux-Wera E."/>
            <person name="Oheigeartaigh S.S."/>
            <person name="Byrne K.P."/>
            <person name="Wolfe K.H."/>
        </authorList>
    </citation>
    <scope>NUCLEOTIDE SEQUENCE [LARGE SCALE GENOMIC DNA]</scope>
    <source>
        <strain evidence="11">ATCC 22294 / BCRC 22015 / CBS 2517 / CECT 1963 / NBRC 1671 / NRRL Y-8276</strain>
    </source>
</reference>
<dbReference type="InParanoid" id="H2AXK3"/>